<protein>
    <submittedName>
        <fullName evidence="1">Uncharacterized protein</fullName>
    </submittedName>
</protein>
<evidence type="ECO:0000313" key="1">
    <source>
        <dbReference type="EMBL" id="TVU35271.1"/>
    </source>
</evidence>
<dbReference type="PANTHER" id="PTHR34278">
    <property type="entry name" value="PROTEIN THI031, PUTATIVE-RELATED"/>
    <property type="match status" value="1"/>
</dbReference>
<dbReference type="AlphaFoldDB" id="A0A5J9VIA8"/>
<dbReference type="PANTHER" id="PTHR34278:SF11">
    <property type="entry name" value="OS01G0510200 PROTEIN"/>
    <property type="match status" value="1"/>
</dbReference>
<evidence type="ECO:0000313" key="2">
    <source>
        <dbReference type="Proteomes" id="UP000324897"/>
    </source>
</evidence>
<gene>
    <name evidence="1" type="ORF">EJB05_17153</name>
</gene>
<proteinExistence type="predicted"/>
<dbReference type="Gramene" id="TVU35271">
    <property type="protein sequence ID" value="TVU35271"/>
    <property type="gene ID" value="EJB05_17153"/>
</dbReference>
<feature type="non-terminal residue" evidence="1">
    <location>
        <position position="1"/>
    </location>
</feature>
<organism evidence="1 2">
    <name type="scientific">Eragrostis curvula</name>
    <name type="common">weeping love grass</name>
    <dbReference type="NCBI Taxonomy" id="38414"/>
    <lineage>
        <taxon>Eukaryota</taxon>
        <taxon>Viridiplantae</taxon>
        <taxon>Streptophyta</taxon>
        <taxon>Embryophyta</taxon>
        <taxon>Tracheophyta</taxon>
        <taxon>Spermatophyta</taxon>
        <taxon>Magnoliopsida</taxon>
        <taxon>Liliopsida</taxon>
        <taxon>Poales</taxon>
        <taxon>Poaceae</taxon>
        <taxon>PACMAD clade</taxon>
        <taxon>Chloridoideae</taxon>
        <taxon>Eragrostideae</taxon>
        <taxon>Eragrostidinae</taxon>
        <taxon>Eragrostis</taxon>
    </lineage>
</organism>
<dbReference type="EMBL" id="RWGY01000009">
    <property type="protein sequence ID" value="TVU35271.1"/>
    <property type="molecule type" value="Genomic_DNA"/>
</dbReference>
<dbReference type="OrthoDB" id="663108at2759"/>
<name>A0A5J9VIA8_9POAL</name>
<dbReference type="Proteomes" id="UP000324897">
    <property type="component" value="Unassembled WGS sequence"/>
</dbReference>
<reference evidence="1 2" key="1">
    <citation type="journal article" date="2019" name="Sci. Rep.">
        <title>A high-quality genome of Eragrostis curvula grass provides insights into Poaceae evolution and supports new strategies to enhance forage quality.</title>
        <authorList>
            <person name="Carballo J."/>
            <person name="Santos B.A.C.M."/>
            <person name="Zappacosta D."/>
            <person name="Garbus I."/>
            <person name="Selva J.P."/>
            <person name="Gallo C.A."/>
            <person name="Diaz A."/>
            <person name="Albertini E."/>
            <person name="Caccamo M."/>
            <person name="Echenique V."/>
        </authorList>
    </citation>
    <scope>NUCLEOTIDE SEQUENCE [LARGE SCALE GENOMIC DNA]</scope>
    <source>
        <strain evidence="2">cv. Victoria</strain>
        <tissue evidence="1">Leaf</tissue>
    </source>
</reference>
<keyword evidence="2" id="KW-1185">Reference proteome</keyword>
<sequence length="179" mass="20003">MRREGRQHGWVFAVDRSLVDPESKSRRRAVPVEGAATANGGFVRAPRKPTNHSKPAVGRAYKDLIGSGKAGASSGKGMHKFKHDEVKTYYLELEGDYDCRIRCAGVGLLTWMQESGCNATACRKRDSFLSGDYNEIQVVLQSRNLTDLEIPNVWLKKNSTIYEHVVFNEVEFVSAIKVL</sequence>
<accession>A0A5J9VIA8</accession>
<comment type="caution">
    <text evidence="1">The sequence shown here is derived from an EMBL/GenBank/DDBJ whole genome shotgun (WGS) entry which is preliminary data.</text>
</comment>